<proteinExistence type="predicted"/>
<evidence type="ECO:0000313" key="2">
    <source>
        <dbReference type="EMBL" id="CAF0921266.1"/>
    </source>
</evidence>
<feature type="region of interest" description="Disordered" evidence="1">
    <location>
        <begin position="1"/>
        <end position="21"/>
    </location>
</feature>
<reference evidence="3" key="1">
    <citation type="submission" date="2021-02" db="EMBL/GenBank/DDBJ databases">
        <authorList>
            <person name="Nowell W R."/>
        </authorList>
    </citation>
    <scope>NUCLEOTIDE SEQUENCE</scope>
</reference>
<accession>A0A819IP31</accession>
<protein>
    <submittedName>
        <fullName evidence="3">Uncharacterized protein</fullName>
    </submittedName>
</protein>
<dbReference type="EMBL" id="CAJOBB010001906">
    <property type="protein sequence ID" value="CAF3917614.1"/>
    <property type="molecule type" value="Genomic_DNA"/>
</dbReference>
<evidence type="ECO:0000313" key="3">
    <source>
        <dbReference type="EMBL" id="CAF3917614.1"/>
    </source>
</evidence>
<evidence type="ECO:0000256" key="1">
    <source>
        <dbReference type="SAM" id="MobiDB-lite"/>
    </source>
</evidence>
<sequence length="73" mass="7856">MLDSCSLSRQHIDEESNKKKNIHAELTLISTNPSSPLATLSTIPSERGITTLMSAPEKTTTTAIPSEPSQSCK</sequence>
<gene>
    <name evidence="2" type="ORF">IZO911_LOCUS13326</name>
    <name evidence="3" type="ORF">KXQ929_LOCUS23711</name>
</gene>
<dbReference type="AlphaFoldDB" id="A0A819IP31"/>
<dbReference type="EMBL" id="CAJNOE010000106">
    <property type="protein sequence ID" value="CAF0921266.1"/>
    <property type="molecule type" value="Genomic_DNA"/>
</dbReference>
<dbReference type="Proteomes" id="UP000663860">
    <property type="component" value="Unassembled WGS sequence"/>
</dbReference>
<organism evidence="3 4">
    <name type="scientific">Adineta steineri</name>
    <dbReference type="NCBI Taxonomy" id="433720"/>
    <lineage>
        <taxon>Eukaryota</taxon>
        <taxon>Metazoa</taxon>
        <taxon>Spiralia</taxon>
        <taxon>Gnathifera</taxon>
        <taxon>Rotifera</taxon>
        <taxon>Eurotatoria</taxon>
        <taxon>Bdelloidea</taxon>
        <taxon>Adinetida</taxon>
        <taxon>Adinetidae</taxon>
        <taxon>Adineta</taxon>
    </lineage>
</organism>
<evidence type="ECO:0000313" key="4">
    <source>
        <dbReference type="Proteomes" id="UP000663868"/>
    </source>
</evidence>
<name>A0A819IP31_9BILA</name>
<comment type="caution">
    <text evidence="3">The sequence shown here is derived from an EMBL/GenBank/DDBJ whole genome shotgun (WGS) entry which is preliminary data.</text>
</comment>
<dbReference type="Proteomes" id="UP000663868">
    <property type="component" value="Unassembled WGS sequence"/>
</dbReference>